<dbReference type="PANTHER" id="PTHR40254">
    <property type="entry name" value="BLR0577 PROTEIN"/>
    <property type="match status" value="1"/>
</dbReference>
<evidence type="ECO:0000313" key="2">
    <source>
        <dbReference type="EMBL" id="TYC46142.1"/>
    </source>
</evidence>
<comment type="caution">
    <text evidence="2">The sequence shown here is derived from an EMBL/GenBank/DDBJ whole genome shotgun (WGS) entry which is preliminary data.</text>
</comment>
<keyword evidence="3" id="KW-1185">Reference proteome</keyword>
<dbReference type="InterPro" id="IPR036188">
    <property type="entry name" value="FAD/NAD-bd_sf"/>
</dbReference>
<feature type="domain" description="FAD-dependent urate hydroxylase HpyO/Asp monooxygenase CreE-like FAD/NAD(P)-binding" evidence="1">
    <location>
        <begin position="4"/>
        <end position="183"/>
    </location>
</feature>
<gene>
    <name evidence="2" type="ORF">ESZ47_08255</name>
</gene>
<protein>
    <submittedName>
        <fullName evidence="2">FAD-dependent oxidoreductase</fullName>
    </submittedName>
</protein>
<dbReference type="Pfam" id="PF13454">
    <property type="entry name" value="NAD_binding_9"/>
    <property type="match status" value="1"/>
</dbReference>
<organism evidence="2 3">
    <name type="scientific">Leuconostoc litchii</name>
    <dbReference type="NCBI Taxonomy" id="1981069"/>
    <lineage>
        <taxon>Bacteria</taxon>
        <taxon>Bacillati</taxon>
        <taxon>Bacillota</taxon>
        <taxon>Bacilli</taxon>
        <taxon>Lactobacillales</taxon>
        <taxon>Lactobacillaceae</taxon>
        <taxon>Leuconostoc</taxon>
    </lineage>
</organism>
<dbReference type="AlphaFoldDB" id="A0A652NDY7"/>
<dbReference type="OrthoDB" id="6309046at2"/>
<dbReference type="PANTHER" id="PTHR40254:SF1">
    <property type="entry name" value="BLR0577 PROTEIN"/>
    <property type="match status" value="1"/>
</dbReference>
<dbReference type="RefSeq" id="WP_148606497.1">
    <property type="nucleotide sequence ID" value="NZ_BSUV01000001.1"/>
</dbReference>
<sequence length="616" mass="68835">MQVAIIGAGPRGLAVAERLINLADDSIQLDVQIFDPYVIGGRVWDPFIPQNKLFLMNTFIDQVTLFTDDTIEHVGKPLHGPTLFQWLQSDAADFLAKHKEFDDAYLAEISHLTAPSDFATRGMMGIYAAWYFEWLQKRLRSNQTLNFTKQNVNNINSIGTKYQVILSDGTQILANQVVLALGHVSNELTEEEAGFKLFASENNLKYLPPMHPAEANLAQLTNNDTVIIRGLGLSFYDYMAGLSIGKGGYFSREVDGELIYHPSGKEPHIIAGSRSGVPLHARGRNEKDTSEVYEPTFFTLPALEALRAAGHGQIKYSDFEKLLVKELTYKHLLNRIDSPAVNLTYDQAQALKQALLSSGDLNATAADFGLIDEPAFDINEIRQPAKNLPININYQDWMMQYLAFDIQDARLGNKQAPFAGAFDILRDLRDRIRFVVEHEYFSADEYELFLRYFKPLDVMLSVGPPLQRVEQLRALMKAGIAEIMGANLQVITDDKKFVARDSRGNKVYGNALVDARVGATNIDLSVNSLIINLRNQGILSAAVWTRTDGSTYRLGAANADVRTLEVITKTGERMQNLYIYGIPLEGKKWFGTVIPRPGVNTVILREAAWIAQQILA</sequence>
<evidence type="ECO:0000259" key="1">
    <source>
        <dbReference type="Pfam" id="PF13454"/>
    </source>
</evidence>
<reference evidence="2 3" key="1">
    <citation type="submission" date="2019-01" db="EMBL/GenBank/DDBJ databases">
        <title>Leuconostoc litchii sp. nov., a novel lactic acid bacterium isolated from lychee.</title>
        <authorList>
            <person name="Wang L.-T."/>
        </authorList>
    </citation>
    <scope>NUCLEOTIDE SEQUENCE [LARGE SCALE GENOMIC DNA]</scope>
    <source>
        <strain evidence="2 3">MB7</strain>
    </source>
</reference>
<dbReference type="InterPro" id="IPR038732">
    <property type="entry name" value="HpyO/CreE_NAD-binding"/>
</dbReference>
<dbReference type="EMBL" id="SDGY01000007">
    <property type="protein sequence ID" value="TYC46142.1"/>
    <property type="molecule type" value="Genomic_DNA"/>
</dbReference>
<dbReference type="InterPro" id="IPR052189">
    <property type="entry name" value="L-asp_N-monooxygenase_NS-form"/>
</dbReference>
<name>A0A652NDY7_9LACO</name>
<proteinExistence type="predicted"/>
<evidence type="ECO:0000313" key="3">
    <source>
        <dbReference type="Proteomes" id="UP000442244"/>
    </source>
</evidence>
<dbReference type="Proteomes" id="UP000442244">
    <property type="component" value="Unassembled WGS sequence"/>
</dbReference>
<dbReference type="SUPFAM" id="SSF51905">
    <property type="entry name" value="FAD/NAD(P)-binding domain"/>
    <property type="match status" value="1"/>
</dbReference>
<accession>A0A652NDY7</accession>